<evidence type="ECO:0000256" key="4">
    <source>
        <dbReference type="ARBA" id="ARBA00022741"/>
    </source>
</evidence>
<feature type="compositionally biased region" description="Polar residues" evidence="11">
    <location>
        <begin position="52"/>
        <end position="82"/>
    </location>
</feature>
<organism evidence="14">
    <name type="scientific">marine sediment metagenome</name>
    <dbReference type="NCBI Taxonomy" id="412755"/>
    <lineage>
        <taxon>unclassified sequences</taxon>
        <taxon>metagenomes</taxon>
        <taxon>ecological metagenomes</taxon>
    </lineage>
</organism>
<dbReference type="InterPro" id="IPR003593">
    <property type="entry name" value="AAA+_ATPase"/>
</dbReference>
<evidence type="ECO:0000256" key="10">
    <source>
        <dbReference type="ARBA" id="ARBA00066743"/>
    </source>
</evidence>
<dbReference type="SUPFAM" id="SSF88697">
    <property type="entry name" value="PUA domain-like"/>
    <property type="match status" value="1"/>
</dbReference>
<keyword evidence="2" id="KW-0963">Cytoplasm</keyword>
<sequence>MRLAILYADTIYLDMNHELDFTSPGKEEKYMSEHKITQDNIDIDVDVSSTATDNNEAETLSNAAQKAASTNETDTGLDNTDSNNKDVNDNQPENYLPLLALRDVVVYPHMQIALFVGRAPSVKAVELAQAEYGNKVLVVAQKDSLTEDIDQDNLYQYGTVCRIVSTMPHDSDENCIKVLIEGQYRARVDNIESHDDLLMARFERADLDVSMDESQKKNTIQALTTLFEGYADARLRNARELTRVAKRIDDLLELVYFISTRVSMDLDVKQSFLEENDIKTHINTLTEYLVKQSAEQNIEQDIQDAVRQQMEDNQREYFLNEKMKAIKNELSDLNDGAFDGEDDVAELEQRLEDADLPDDVRKKAEQEFKKLKMMPPASSESSVVRNYIEWILDTPWNATTKVSINLDKAKTVLDEDHYGLQDVKDRILEYLAVQSRVKKLRGPILCLVGPPGVGKTSLGESIARATGRKFVRMALGGVRDEAEIRGHRRTYIGAMPGKIVQSLAKVEVKNPLFLLDEIDKMAQDFRGDPASALLEVLDPSQNDTFNDHYLDMDLDLSQVMFICTANSMDIPPALLDRMEVIRLPGYTEEEKVNIAQKYLVPKAIKNNGLKEGEIEIVEAALHSIVRSYTREAGVRNLEREVNKICRKVVRGSVETHGARAPKKAERQLVVVDDKNIDDYLGVHQYDYGLAEEEPEIGRVTGLAWTQVGGELLTIEAVAMKGKGELSFTGSLGDVMKESIRAAMSVVRARGDSLGIDYETFKTTDVHVHMPEGATPKDGPSAGGALTTALVSALTGIAIRPDIAMTGEITLRGKILRIGGLKEKLLAAHRGGIKHVLIPESNERDLADIPDNVKEGLTIQPVATIEEILKVALVDMPKPLKPAKVTVDKTAGKALHN</sequence>
<dbReference type="InterPro" id="IPR014721">
    <property type="entry name" value="Ribsml_uS5_D2-typ_fold_subgr"/>
</dbReference>
<evidence type="ECO:0000256" key="3">
    <source>
        <dbReference type="ARBA" id="ARBA00022670"/>
    </source>
</evidence>
<dbReference type="FunFam" id="3.40.50.300:FF:000021">
    <property type="entry name" value="Lon protease homolog"/>
    <property type="match status" value="1"/>
</dbReference>
<dbReference type="PROSITE" id="PS51787">
    <property type="entry name" value="LON_N"/>
    <property type="match status" value="1"/>
</dbReference>
<evidence type="ECO:0000256" key="11">
    <source>
        <dbReference type="SAM" id="MobiDB-lite"/>
    </source>
</evidence>
<keyword evidence="8" id="KW-0346">Stress response</keyword>
<dbReference type="AlphaFoldDB" id="A0A1B6NXE2"/>
<feature type="domain" description="Lon N-terminal" evidence="13">
    <location>
        <begin position="96"/>
        <end position="293"/>
    </location>
</feature>
<evidence type="ECO:0000256" key="8">
    <source>
        <dbReference type="ARBA" id="ARBA00023016"/>
    </source>
</evidence>
<dbReference type="InterPro" id="IPR015947">
    <property type="entry name" value="PUA-like_sf"/>
</dbReference>
<evidence type="ECO:0000256" key="9">
    <source>
        <dbReference type="ARBA" id="ARBA00050665"/>
    </source>
</evidence>
<dbReference type="PANTHER" id="PTHR10046">
    <property type="entry name" value="ATP DEPENDENT LON PROTEASE FAMILY MEMBER"/>
    <property type="match status" value="1"/>
</dbReference>
<keyword evidence="7" id="KW-0067">ATP-binding</keyword>
<dbReference type="InterPro" id="IPR008269">
    <property type="entry name" value="Lon_proteolytic"/>
</dbReference>
<dbReference type="InterPro" id="IPR046336">
    <property type="entry name" value="Lon_prtase_N_sf"/>
</dbReference>
<dbReference type="GO" id="GO:0030163">
    <property type="term" value="P:protein catabolic process"/>
    <property type="evidence" value="ECO:0007669"/>
    <property type="project" value="InterPro"/>
</dbReference>
<evidence type="ECO:0000259" key="12">
    <source>
        <dbReference type="PROSITE" id="PS51786"/>
    </source>
</evidence>
<dbReference type="Gene3D" id="3.30.230.10">
    <property type="match status" value="1"/>
</dbReference>
<dbReference type="InterPro" id="IPR054594">
    <property type="entry name" value="Lon_lid"/>
</dbReference>
<dbReference type="Pfam" id="PF22667">
    <property type="entry name" value="Lon_lid"/>
    <property type="match status" value="1"/>
</dbReference>
<feature type="domain" description="Lon proteolytic" evidence="12">
    <location>
        <begin position="693"/>
        <end position="874"/>
    </location>
</feature>
<dbReference type="NCBIfam" id="TIGR00763">
    <property type="entry name" value="lon"/>
    <property type="match status" value="1"/>
</dbReference>
<dbReference type="InterPro" id="IPR027543">
    <property type="entry name" value="Lon_bac"/>
</dbReference>
<keyword evidence="3 14" id="KW-0645">Protease</keyword>
<dbReference type="Pfam" id="PF02190">
    <property type="entry name" value="LON_substr_bdg"/>
    <property type="match status" value="1"/>
</dbReference>
<keyword evidence="6" id="KW-0720">Serine protease</keyword>
<comment type="caution">
    <text evidence="14">The sequence shown here is derived from an EMBL/GenBank/DDBJ whole genome shotgun (WGS) entry which is preliminary data.</text>
</comment>
<comment type="subcellular location">
    <subcellularLocation>
        <location evidence="1">Cytoplasm</location>
    </subcellularLocation>
</comment>
<dbReference type="InterPro" id="IPR004815">
    <property type="entry name" value="Lon_bac/euk-typ"/>
</dbReference>
<dbReference type="Gene3D" id="3.40.50.300">
    <property type="entry name" value="P-loop containing nucleotide triphosphate hydrolases"/>
    <property type="match status" value="1"/>
</dbReference>
<protein>
    <recommendedName>
        <fullName evidence="10">endopeptidase La</fullName>
        <ecNumber evidence="10">3.4.21.53</ecNumber>
    </recommendedName>
</protein>
<evidence type="ECO:0000256" key="1">
    <source>
        <dbReference type="ARBA" id="ARBA00004496"/>
    </source>
</evidence>
<keyword evidence="4" id="KW-0547">Nucleotide-binding</keyword>
<dbReference type="SUPFAM" id="SSF52540">
    <property type="entry name" value="P-loop containing nucleoside triphosphate hydrolases"/>
    <property type="match status" value="1"/>
</dbReference>
<dbReference type="NCBIfam" id="NF008053">
    <property type="entry name" value="PRK10787.1"/>
    <property type="match status" value="1"/>
</dbReference>
<dbReference type="CDD" id="cd19500">
    <property type="entry name" value="RecA-like_Lon"/>
    <property type="match status" value="1"/>
</dbReference>
<dbReference type="EMBL" id="AYSL01000175">
    <property type="protein sequence ID" value="KTF08063.1"/>
    <property type="molecule type" value="Genomic_DNA"/>
</dbReference>
<dbReference type="GO" id="GO:0043565">
    <property type="term" value="F:sequence-specific DNA binding"/>
    <property type="evidence" value="ECO:0007669"/>
    <property type="project" value="InterPro"/>
</dbReference>
<dbReference type="InterPro" id="IPR003111">
    <property type="entry name" value="Lon_prtase_N"/>
</dbReference>
<dbReference type="GO" id="GO:0006508">
    <property type="term" value="P:proteolysis"/>
    <property type="evidence" value="ECO:0007669"/>
    <property type="project" value="UniProtKB-KW"/>
</dbReference>
<feature type="region of interest" description="Disordered" evidence="11">
    <location>
        <begin position="52"/>
        <end position="91"/>
    </location>
</feature>
<dbReference type="InterPro" id="IPR003959">
    <property type="entry name" value="ATPase_AAA_core"/>
</dbReference>
<dbReference type="GO" id="GO:0004252">
    <property type="term" value="F:serine-type endopeptidase activity"/>
    <property type="evidence" value="ECO:0007669"/>
    <property type="project" value="UniProtKB-EC"/>
</dbReference>
<dbReference type="Gene3D" id="1.10.8.60">
    <property type="match status" value="1"/>
</dbReference>
<dbReference type="FunFam" id="1.20.5.5270:FF:000002">
    <property type="entry name" value="Lon protease homolog"/>
    <property type="match status" value="1"/>
</dbReference>
<dbReference type="InterPro" id="IPR027417">
    <property type="entry name" value="P-loop_NTPase"/>
</dbReference>
<dbReference type="Pfam" id="PF00004">
    <property type="entry name" value="AAA"/>
    <property type="match status" value="1"/>
</dbReference>
<dbReference type="InterPro" id="IPR027065">
    <property type="entry name" value="Lon_Prtase"/>
</dbReference>
<dbReference type="GO" id="GO:0016887">
    <property type="term" value="F:ATP hydrolysis activity"/>
    <property type="evidence" value="ECO:0007669"/>
    <property type="project" value="InterPro"/>
</dbReference>
<dbReference type="EC" id="3.4.21.53" evidence="10"/>
<dbReference type="FunFam" id="3.30.230.10:FF:000010">
    <property type="entry name" value="Lon protease"/>
    <property type="match status" value="1"/>
</dbReference>
<dbReference type="SMART" id="SM00382">
    <property type="entry name" value="AAA"/>
    <property type="match status" value="1"/>
</dbReference>
<evidence type="ECO:0000256" key="6">
    <source>
        <dbReference type="ARBA" id="ARBA00022825"/>
    </source>
</evidence>
<dbReference type="Gene3D" id="1.20.58.1480">
    <property type="match status" value="1"/>
</dbReference>
<evidence type="ECO:0000256" key="5">
    <source>
        <dbReference type="ARBA" id="ARBA00022801"/>
    </source>
</evidence>
<dbReference type="PROSITE" id="PS51786">
    <property type="entry name" value="LON_PROTEOLYTIC"/>
    <property type="match status" value="1"/>
</dbReference>
<dbReference type="Pfam" id="PF05362">
    <property type="entry name" value="Lon_C"/>
    <property type="match status" value="1"/>
</dbReference>
<dbReference type="PIRSF" id="PIRSF001174">
    <property type="entry name" value="Lon_proteas"/>
    <property type="match status" value="1"/>
</dbReference>
<comment type="catalytic activity">
    <reaction evidence="9">
        <text>Hydrolysis of proteins in presence of ATP.</text>
        <dbReference type="EC" id="3.4.21.53"/>
    </reaction>
</comment>
<dbReference type="GO" id="GO:0005524">
    <property type="term" value="F:ATP binding"/>
    <property type="evidence" value="ECO:0007669"/>
    <property type="project" value="UniProtKB-KW"/>
</dbReference>
<evidence type="ECO:0000256" key="2">
    <source>
        <dbReference type="ARBA" id="ARBA00022490"/>
    </source>
</evidence>
<dbReference type="Gene3D" id="1.20.5.5270">
    <property type="match status" value="1"/>
</dbReference>
<evidence type="ECO:0000259" key="13">
    <source>
        <dbReference type="PROSITE" id="PS51787"/>
    </source>
</evidence>
<dbReference type="SMART" id="SM00464">
    <property type="entry name" value="LON"/>
    <property type="match status" value="1"/>
</dbReference>
<proteinExistence type="inferred from homology"/>
<dbReference type="PRINTS" id="PR00830">
    <property type="entry name" value="ENDOLAPTASE"/>
</dbReference>
<keyword evidence="5" id="KW-0378">Hydrolase</keyword>
<evidence type="ECO:0000256" key="7">
    <source>
        <dbReference type="ARBA" id="ARBA00022840"/>
    </source>
</evidence>
<dbReference type="Gene3D" id="2.30.130.40">
    <property type="entry name" value="LON domain-like"/>
    <property type="match status" value="1"/>
</dbReference>
<gene>
    <name evidence="14" type="ORF">MGSAQ_000441</name>
</gene>
<reference evidence="14" key="1">
    <citation type="submission" date="2013-11" db="EMBL/GenBank/DDBJ databases">
        <title>Microbial diversity, functional groups and degradation webs in Northern and Southern Mediterranean and Red Sea marine crude oil polluted sites.</title>
        <authorList>
            <person name="Daffonchio D."/>
            <person name="Mapelli F."/>
            <person name="Ferrer M."/>
            <person name="Richter M."/>
            <person name="Cherif A."/>
            <person name="Malkawi H.I."/>
            <person name="Yakimov M.M."/>
            <person name="Abdel-Fattah Y.R."/>
            <person name="Blaghen M."/>
            <person name="Golyshin P.N."/>
            <person name="Kalogerakis N."/>
            <person name="Boon N."/>
            <person name="Magagnini M."/>
            <person name="Fava F."/>
        </authorList>
    </citation>
    <scope>NUCLEOTIDE SEQUENCE</scope>
</reference>
<evidence type="ECO:0000313" key="14">
    <source>
        <dbReference type="EMBL" id="KTF08063.1"/>
    </source>
</evidence>
<dbReference type="InterPro" id="IPR020568">
    <property type="entry name" value="Ribosomal_Su5_D2-typ_SF"/>
</dbReference>
<dbReference type="GO" id="GO:0004176">
    <property type="term" value="F:ATP-dependent peptidase activity"/>
    <property type="evidence" value="ECO:0007669"/>
    <property type="project" value="InterPro"/>
</dbReference>
<dbReference type="HAMAP" id="MF_01973">
    <property type="entry name" value="lon_bact"/>
    <property type="match status" value="1"/>
</dbReference>
<name>A0A1B6NXE2_9ZZZZ</name>
<dbReference type="GO" id="GO:0005737">
    <property type="term" value="C:cytoplasm"/>
    <property type="evidence" value="ECO:0007669"/>
    <property type="project" value="UniProtKB-SubCell"/>
</dbReference>
<accession>A0A1B6NXE2</accession>
<dbReference type="SUPFAM" id="SSF54211">
    <property type="entry name" value="Ribosomal protein S5 domain 2-like"/>
    <property type="match status" value="1"/>
</dbReference>